<evidence type="ECO:0000313" key="5">
    <source>
        <dbReference type="EMBL" id="KAG9230837.1"/>
    </source>
</evidence>
<dbReference type="SMART" id="SM00248">
    <property type="entry name" value="ANK"/>
    <property type="match status" value="17"/>
</dbReference>
<proteinExistence type="predicted"/>
<sequence length="2103" mass="235898">MAQVPKGVFAEELSQLEVPLDLNLYPNEEGQSGFHTTNNPNAPYERNDITRRKGSIYISCDVVEIVHGLFGPPDPASSTSDPLTDEMESVTESCTLVVLEFSFYPKKNGRRISRADIEVKFSAIPGDPRDPPVVHSIAPFRRLTLVPTTQREQTTTEGGLNIGGGPPGVDLGVSGKLAKVVERDTEDAMTVVGTIDRTGRSYGAKNTASWTLLENKTVPKGVLPYMRAAILVTRPSQLRYFQCVVKIDVVSDFITTLGSPFHTKEKDDPLLFDAERKPAHRLRRYQVNNLGALTLASVANVTVQTVVDGVIKHPYLGHNVFQHYTIRFVPPSLLGGLVSIPSSHLGTPSGISAAPTSVTMASIPWSAHDFGLVELKESSTMTVDIVAVHGLCVTDQNPWIDPSSSTRSWFGSQEENTSNRRILVYKYNTSWVEESIYTREGIKSEALRLLNNLMEHRKDFEEALTIASLNPDKFGDIGSSTRALIFLACPHRYKRIQNLEEDVAQLLFIDKTRRHHGLSLGRQLARSVADINSAFLDTKLFLQARIFNVYSQPETLSAQVFDKFTSTLSLPFEVCIESTNSHIELTASFNYNIVNSILDDALASDHTSKLANPTHALLLHASPFHPLTTHDVYGPLQWVVEHETFEEWSKQRGTAIHIHNTFKPTELAEYLYLWTNHNVRITESKDIVMLFSLAEDDCRRDSVLAMLSTFMAQLVCHCEEVKGVAENRAEIFRCYRAYTCEYLMAMFETVFLRFNDRRVTWIIGGLEKKINYRDWLLGHLQRLATFPSRDFKVILTSTDQSMLPPLPGFVTLDASKRRGTTAIAVKESVDEISLDLSELILHRPHLYPCRSKLSSLVHHAGEDVELQSVVMTWFTGTDKLRTKVAVEDEIAQWYPVSPLNSLRRMLNSIPQEMRPWARNIIGWILNCFRPLTPQELQLADHHTPPKQIDGLALKSMESQLQQYFGGILVIKHDEIHLTHSLFRGFLKGPTDTLDLNWYEPMEEAQFHKEIAISCVKYIFSPMGRDLTTTMRDKQHNSSSLPIFEPRLDPLLYAIKFWPHHYRLALPQDENVVWLSVCEDEEALRSWAEVYWLFSDTMTRSDSSSPLAVLAVMGLTSLFDKVMHILEDSASLSQDYILALTAAARSENVGLLRRLLILSDPDEKTLYGAICSAISSRHESIAIELANYAVEKFITPSWPPTLLTQAAWNGFTDFARVIVKSGAEVNGTELNAMSPLHLAARYNHIKFVEFLLEQKEPECERYARNDEGYTPIELTTFYNYWEVLGILAKAKDVRDETEEFDFRNAIRIAALNGHEDSFRTLLAATHQDTSDSSVDTAILDIISRLGYVECVRTFLRFDSVKAGDPIEHPPGRYESGLRRAIESSQLEVCVELLNVKETMHSGNYDLLIDHTVQLGSLECLELLIQNGDELFEELASKVALGKALISAVDRNDKGIMAFCLSKHPALDEKDGLYRAPLFTAAYLGRLEMATLLAEAGASTKTTDDDGWTPLHGSFDNASIAEMLLKHGADINVNSKNGTPLYMSSKNGYSEVVKVLLQHDPPPDLEIISHSGSDYSGTALTIAVDRSQSGVVPLLLEAGANIDLKVEDQSLLSCALKNRNEDIIKALLEYNPDLNARDADNRTLLHSINNETPVHLVKLLVNRGADIEAVNDEQLTPLTTAIICSNFELVKYFVSKKAKMNIPGCRSNGPMTLICDYGTLELVKLLVNNGGNVNCVNGGLRGSPLQAAILRRDIDDSEKIAVVSYLVNEAEADVDLPTPWWGSTIGTACLRAPTEVLKILLDKSIAVNYEDRIGRRPIHFALYRTLAYVELLCDTGKLDFDIEDKMGRNLLHFAVMSGRVDVIRFILSSRANLINKPDIDGWTPLFWALRRGNRWEAPPDGKLEVIKFLIEAGADLWQIGQGIDREWSPLKLARFYGMGEDIQNLLTPSPKRRIVDGKEEEWDPTLHNSGESQDHSGYCDVCLLDLVGVYYVCTTCVLDERWWFCFKCYRSKRILHPPGHIFEDVGSEYITRSKSDHDSDDSDHYSMASGTPEYIEDVEDDVNKSLDEFESDEVQETNESTIRIDNDAENQDGDVGGGVDYTTDR</sequence>
<dbReference type="EMBL" id="MU251641">
    <property type="protein sequence ID" value="KAG9230837.1"/>
    <property type="molecule type" value="Genomic_DNA"/>
</dbReference>
<evidence type="ECO:0000256" key="3">
    <source>
        <dbReference type="PROSITE-ProRule" id="PRU00023"/>
    </source>
</evidence>
<feature type="repeat" description="ANK" evidence="3">
    <location>
        <begin position="1605"/>
        <end position="1637"/>
    </location>
</feature>
<feature type="region of interest" description="Disordered" evidence="4">
    <location>
        <begin position="2067"/>
        <end position="2103"/>
    </location>
</feature>
<dbReference type="OrthoDB" id="341259at2759"/>
<evidence type="ECO:0000256" key="1">
    <source>
        <dbReference type="ARBA" id="ARBA00022737"/>
    </source>
</evidence>
<dbReference type="PANTHER" id="PTHR24198:SF165">
    <property type="entry name" value="ANKYRIN REPEAT-CONTAINING PROTEIN-RELATED"/>
    <property type="match status" value="1"/>
</dbReference>
<dbReference type="Pfam" id="PF12796">
    <property type="entry name" value="Ank_2"/>
    <property type="match status" value="3"/>
</dbReference>
<dbReference type="InterPro" id="IPR002110">
    <property type="entry name" value="Ankyrin_rpt"/>
</dbReference>
<evidence type="ECO:0000256" key="4">
    <source>
        <dbReference type="SAM" id="MobiDB-lite"/>
    </source>
</evidence>
<dbReference type="Pfam" id="PF13637">
    <property type="entry name" value="Ank_4"/>
    <property type="match status" value="1"/>
</dbReference>
<organism evidence="5 6">
    <name type="scientific">Amylocarpus encephaloides</name>
    <dbReference type="NCBI Taxonomy" id="45428"/>
    <lineage>
        <taxon>Eukaryota</taxon>
        <taxon>Fungi</taxon>
        <taxon>Dikarya</taxon>
        <taxon>Ascomycota</taxon>
        <taxon>Pezizomycotina</taxon>
        <taxon>Leotiomycetes</taxon>
        <taxon>Helotiales</taxon>
        <taxon>Helotiales incertae sedis</taxon>
        <taxon>Amylocarpus</taxon>
    </lineage>
</organism>
<evidence type="ECO:0000313" key="6">
    <source>
        <dbReference type="Proteomes" id="UP000824998"/>
    </source>
</evidence>
<dbReference type="SUPFAM" id="SSF57850">
    <property type="entry name" value="RING/U-box"/>
    <property type="match status" value="1"/>
</dbReference>
<feature type="repeat" description="ANK" evidence="3">
    <location>
        <begin position="1638"/>
        <end position="1670"/>
    </location>
</feature>
<feature type="repeat" description="ANK" evidence="3">
    <location>
        <begin position="1844"/>
        <end position="1876"/>
    </location>
</feature>
<dbReference type="CDD" id="cd02249">
    <property type="entry name" value="ZZ"/>
    <property type="match status" value="1"/>
</dbReference>
<dbReference type="Gene3D" id="1.25.40.20">
    <property type="entry name" value="Ankyrin repeat-containing domain"/>
    <property type="match status" value="4"/>
</dbReference>
<dbReference type="Proteomes" id="UP000824998">
    <property type="component" value="Unassembled WGS sequence"/>
</dbReference>
<dbReference type="PANTHER" id="PTHR24198">
    <property type="entry name" value="ANKYRIN REPEAT AND PROTEIN KINASE DOMAIN-CONTAINING PROTEIN"/>
    <property type="match status" value="1"/>
</dbReference>
<keyword evidence="2 3" id="KW-0040">ANK repeat</keyword>
<dbReference type="PROSITE" id="PS50297">
    <property type="entry name" value="ANK_REP_REGION"/>
    <property type="match status" value="3"/>
</dbReference>
<reference evidence="5" key="1">
    <citation type="journal article" date="2021" name="IMA Fungus">
        <title>Genomic characterization of three marine fungi, including Emericellopsis atlantica sp. nov. with signatures of a generalist lifestyle and marine biomass degradation.</title>
        <authorList>
            <person name="Hagestad O.C."/>
            <person name="Hou L."/>
            <person name="Andersen J.H."/>
            <person name="Hansen E.H."/>
            <person name="Altermark B."/>
            <person name="Li C."/>
            <person name="Kuhnert E."/>
            <person name="Cox R.J."/>
            <person name="Crous P.W."/>
            <person name="Spatafora J.W."/>
            <person name="Lail K."/>
            <person name="Amirebrahimi M."/>
            <person name="Lipzen A."/>
            <person name="Pangilinan J."/>
            <person name="Andreopoulos W."/>
            <person name="Hayes R.D."/>
            <person name="Ng V."/>
            <person name="Grigoriev I.V."/>
            <person name="Jackson S.A."/>
            <person name="Sutton T.D.S."/>
            <person name="Dobson A.D.W."/>
            <person name="Rama T."/>
        </authorList>
    </citation>
    <scope>NUCLEOTIDE SEQUENCE</scope>
    <source>
        <strain evidence="5">TRa018bII</strain>
    </source>
</reference>
<dbReference type="InterPro" id="IPR036770">
    <property type="entry name" value="Ankyrin_rpt-contain_sf"/>
</dbReference>
<name>A0A9P7YCS3_9HELO</name>
<keyword evidence="6" id="KW-1185">Reference proteome</keyword>
<accession>A0A9P7YCS3</accession>
<dbReference type="PROSITE" id="PS50088">
    <property type="entry name" value="ANK_REPEAT"/>
    <property type="match status" value="6"/>
</dbReference>
<feature type="region of interest" description="Disordered" evidence="4">
    <location>
        <begin position="2030"/>
        <end position="2053"/>
    </location>
</feature>
<keyword evidence="1" id="KW-0677">Repeat</keyword>
<evidence type="ECO:0000256" key="2">
    <source>
        <dbReference type="ARBA" id="ARBA00023043"/>
    </source>
</evidence>
<gene>
    <name evidence="5" type="ORF">BJ875DRAFT_408128</name>
</gene>
<feature type="repeat" description="ANK" evidence="3">
    <location>
        <begin position="1878"/>
        <end position="1914"/>
    </location>
</feature>
<feature type="repeat" description="ANK" evidence="3">
    <location>
        <begin position="1230"/>
        <end position="1252"/>
    </location>
</feature>
<comment type="caution">
    <text evidence="5">The sequence shown here is derived from an EMBL/GenBank/DDBJ whole genome shotgun (WGS) entry which is preliminary data.</text>
</comment>
<protein>
    <submittedName>
        <fullName evidence="5">Ankyrin repeat-containing domain protein</fullName>
    </submittedName>
</protein>
<dbReference type="SUPFAM" id="SSF48403">
    <property type="entry name" value="Ankyrin repeat"/>
    <property type="match status" value="3"/>
</dbReference>
<feature type="repeat" description="ANK" evidence="3">
    <location>
        <begin position="1573"/>
        <end position="1605"/>
    </location>
</feature>